<name>E0UJS2_GLOV7</name>
<dbReference type="HOGENOM" id="CLU_166142_1_0_3"/>
<gene>
    <name evidence="2" type="ordered locus">Cyan7822_1436</name>
</gene>
<reference evidence="3" key="1">
    <citation type="journal article" date="2011" name="MBio">
        <title>Novel metabolic attributes of the genus Cyanothece, comprising a group of unicellular nitrogen-fixing Cyanobacteria.</title>
        <authorList>
            <person name="Bandyopadhyay A."/>
            <person name="Elvitigala T."/>
            <person name="Welsh E."/>
            <person name="Stockel J."/>
            <person name="Liberton M."/>
            <person name="Min H."/>
            <person name="Sherman L.A."/>
            <person name="Pakrasi H.B."/>
        </authorList>
    </citation>
    <scope>NUCLEOTIDE SEQUENCE [LARGE SCALE GENOMIC DNA]</scope>
    <source>
        <strain evidence="3">PCC 7822</strain>
    </source>
</reference>
<feature type="transmembrane region" description="Helical" evidence="1">
    <location>
        <begin position="67"/>
        <end position="84"/>
    </location>
</feature>
<evidence type="ECO:0000313" key="3">
    <source>
        <dbReference type="Proteomes" id="UP000008206"/>
    </source>
</evidence>
<dbReference type="AlphaFoldDB" id="E0UJS2"/>
<dbReference type="Pfam" id="PF11998">
    <property type="entry name" value="DUF3493"/>
    <property type="match status" value="1"/>
</dbReference>
<dbReference type="KEGG" id="cyj:Cyan7822_1436"/>
<accession>E0UJS2</accession>
<dbReference type="OrthoDB" id="425759at2"/>
<evidence type="ECO:0008006" key="4">
    <source>
        <dbReference type="Google" id="ProtNLM"/>
    </source>
</evidence>
<dbReference type="Proteomes" id="UP000008206">
    <property type="component" value="Chromosome"/>
</dbReference>
<keyword evidence="3" id="KW-1185">Reference proteome</keyword>
<dbReference type="InterPro" id="IPR021883">
    <property type="entry name" value="LPA1-like"/>
</dbReference>
<dbReference type="eggNOG" id="ENOG5032SHI">
    <property type="taxonomic scope" value="Bacteria"/>
</dbReference>
<sequence length="91" mass="9976">MSNNRPSKTNSRPKLDPEKLARLKAEASAPYKGFRIFFYFAFGASGLIGAVVFLAKLAAGANVTEALPNFALQVGLVALMIWLFRLEQKSK</sequence>
<dbReference type="EMBL" id="CP002198">
    <property type="protein sequence ID" value="ADN13433.1"/>
    <property type="molecule type" value="Genomic_DNA"/>
</dbReference>
<keyword evidence="1" id="KW-1133">Transmembrane helix</keyword>
<keyword evidence="1" id="KW-0472">Membrane</keyword>
<organism evidence="2 3">
    <name type="scientific">Gloeothece verrucosa (strain PCC 7822)</name>
    <name type="common">Cyanothece sp. (strain PCC 7822)</name>
    <dbReference type="NCBI Taxonomy" id="497965"/>
    <lineage>
        <taxon>Bacteria</taxon>
        <taxon>Bacillati</taxon>
        <taxon>Cyanobacteriota</taxon>
        <taxon>Cyanophyceae</taxon>
        <taxon>Oscillatoriophycideae</taxon>
        <taxon>Chroococcales</taxon>
        <taxon>Aphanothecaceae</taxon>
        <taxon>Gloeothece</taxon>
        <taxon>Gloeothece verrucosa</taxon>
    </lineage>
</organism>
<protein>
    <recommendedName>
        <fullName evidence="4">DUF3493 domain-containing protein</fullName>
    </recommendedName>
</protein>
<evidence type="ECO:0000256" key="1">
    <source>
        <dbReference type="SAM" id="Phobius"/>
    </source>
</evidence>
<dbReference type="RefSeq" id="WP_013321540.1">
    <property type="nucleotide sequence ID" value="NC_014501.1"/>
</dbReference>
<evidence type="ECO:0000313" key="2">
    <source>
        <dbReference type="EMBL" id="ADN13433.1"/>
    </source>
</evidence>
<keyword evidence="1" id="KW-0812">Transmembrane</keyword>
<feature type="transmembrane region" description="Helical" evidence="1">
    <location>
        <begin position="36"/>
        <end position="55"/>
    </location>
</feature>
<dbReference type="STRING" id="497965.Cyan7822_1436"/>
<proteinExistence type="predicted"/>